<comment type="caution">
    <text evidence="11">The sequence shown here is derived from an EMBL/GenBank/DDBJ whole genome shotgun (WGS) entry which is preliminary data.</text>
</comment>
<comment type="pathway">
    <text evidence="2 9">Amino-acid biosynthesis; L-tryptophan biosynthesis; L-tryptophan from chorismate: step 3/5.</text>
</comment>
<evidence type="ECO:0000256" key="6">
    <source>
        <dbReference type="ARBA" id="ARBA00022822"/>
    </source>
</evidence>
<dbReference type="Gene3D" id="3.20.20.70">
    <property type="entry name" value="Aldolase class I"/>
    <property type="match status" value="1"/>
</dbReference>
<dbReference type="UniPathway" id="UPA00035">
    <property type="reaction ID" value="UER00042"/>
</dbReference>
<name>A0A0R2PZ23_9GAMM</name>
<comment type="catalytic activity">
    <reaction evidence="1 9">
        <text>N-(5-phospho-beta-D-ribosyl)anthranilate = 1-(2-carboxyphenylamino)-1-deoxy-D-ribulose 5-phosphate</text>
        <dbReference type="Rhea" id="RHEA:21540"/>
        <dbReference type="ChEBI" id="CHEBI:18277"/>
        <dbReference type="ChEBI" id="CHEBI:58613"/>
        <dbReference type="EC" id="5.3.1.24"/>
    </reaction>
</comment>
<evidence type="ECO:0000256" key="9">
    <source>
        <dbReference type="HAMAP-Rule" id="MF_00135"/>
    </source>
</evidence>
<comment type="similarity">
    <text evidence="9">Belongs to the TrpF family.</text>
</comment>
<protein>
    <recommendedName>
        <fullName evidence="4 9">N-(5'-phosphoribosyl)anthranilate isomerase</fullName>
        <shortName evidence="9">PRAI</shortName>
        <ecNumber evidence="3 9">5.3.1.24</ecNumber>
    </recommendedName>
</protein>
<dbReference type="PANTHER" id="PTHR42894:SF1">
    <property type="entry name" value="N-(5'-PHOSPHORIBOSYL)ANTHRANILATE ISOMERASE"/>
    <property type="match status" value="1"/>
</dbReference>
<dbReference type="Pfam" id="PF00697">
    <property type="entry name" value="PRAI"/>
    <property type="match status" value="1"/>
</dbReference>
<feature type="domain" description="N-(5'phosphoribosyl) anthranilate isomerase (PRAI)" evidence="10">
    <location>
        <begin position="4"/>
        <end position="199"/>
    </location>
</feature>
<evidence type="ECO:0000256" key="1">
    <source>
        <dbReference type="ARBA" id="ARBA00001164"/>
    </source>
</evidence>
<dbReference type="CDD" id="cd00405">
    <property type="entry name" value="PRAI"/>
    <property type="match status" value="1"/>
</dbReference>
<proteinExistence type="inferred from homology"/>
<gene>
    <name evidence="9" type="primary">trpF</name>
    <name evidence="11" type="ORF">ABR63_05490</name>
</gene>
<accession>A0A0R2PZ23</accession>
<evidence type="ECO:0000256" key="5">
    <source>
        <dbReference type="ARBA" id="ARBA00022605"/>
    </source>
</evidence>
<reference evidence="12" key="1">
    <citation type="submission" date="2015-10" db="EMBL/GenBank/DDBJ databases">
        <title>Metagenome-Assembled Genomes uncover a global brackish microbiome.</title>
        <authorList>
            <person name="Hugerth L.W."/>
            <person name="Larsson J."/>
            <person name="Alneberg J."/>
            <person name="Lindh M.V."/>
            <person name="Legrand C."/>
            <person name="Pinhassi J."/>
            <person name="Andersson A."/>
        </authorList>
    </citation>
    <scope>NUCLEOTIDE SEQUENCE [LARGE SCALE GENOMIC DNA]</scope>
</reference>
<dbReference type="GO" id="GO:0004640">
    <property type="term" value="F:phosphoribosylanthranilate isomerase activity"/>
    <property type="evidence" value="ECO:0007669"/>
    <property type="project" value="UniProtKB-UniRule"/>
</dbReference>
<keyword evidence="6 9" id="KW-0822">Tryptophan biosynthesis</keyword>
<dbReference type="EMBL" id="LIAV01000006">
    <property type="protein sequence ID" value="KRO41347.1"/>
    <property type="molecule type" value="Genomic_DNA"/>
</dbReference>
<dbReference type="Proteomes" id="UP000050874">
    <property type="component" value="Unassembled WGS sequence"/>
</dbReference>
<evidence type="ECO:0000256" key="3">
    <source>
        <dbReference type="ARBA" id="ARBA00012572"/>
    </source>
</evidence>
<evidence type="ECO:0000256" key="8">
    <source>
        <dbReference type="ARBA" id="ARBA00023235"/>
    </source>
</evidence>
<dbReference type="GO" id="GO:0000162">
    <property type="term" value="P:L-tryptophan biosynthetic process"/>
    <property type="evidence" value="ECO:0007669"/>
    <property type="project" value="UniProtKB-UniRule"/>
</dbReference>
<evidence type="ECO:0000256" key="2">
    <source>
        <dbReference type="ARBA" id="ARBA00004664"/>
    </source>
</evidence>
<keyword evidence="8 9" id="KW-0413">Isomerase</keyword>
<evidence type="ECO:0000256" key="4">
    <source>
        <dbReference type="ARBA" id="ARBA00022272"/>
    </source>
</evidence>
<dbReference type="InterPro" id="IPR013785">
    <property type="entry name" value="Aldolase_TIM"/>
</dbReference>
<dbReference type="InterPro" id="IPR011060">
    <property type="entry name" value="RibuloseP-bd_barrel"/>
</dbReference>
<evidence type="ECO:0000313" key="11">
    <source>
        <dbReference type="EMBL" id="KRO41347.1"/>
    </source>
</evidence>
<evidence type="ECO:0000259" key="10">
    <source>
        <dbReference type="Pfam" id="PF00697"/>
    </source>
</evidence>
<evidence type="ECO:0000313" key="12">
    <source>
        <dbReference type="Proteomes" id="UP000050874"/>
    </source>
</evidence>
<dbReference type="InterPro" id="IPR044643">
    <property type="entry name" value="TrpF_fam"/>
</dbReference>
<dbReference type="PANTHER" id="PTHR42894">
    <property type="entry name" value="N-(5'-PHOSPHORIBOSYL)ANTHRANILATE ISOMERASE"/>
    <property type="match status" value="1"/>
</dbReference>
<keyword evidence="7 9" id="KW-0057">Aromatic amino acid biosynthesis</keyword>
<organism evidence="11 12">
    <name type="scientific">SAR86 cluster bacterium BACL1 MAG-120920-bin57</name>
    <dbReference type="NCBI Taxonomy" id="1655571"/>
    <lineage>
        <taxon>Bacteria</taxon>
        <taxon>Pseudomonadati</taxon>
        <taxon>Pseudomonadota</taxon>
        <taxon>Gammaproteobacteria</taxon>
        <taxon>SAR86 cluster</taxon>
    </lineage>
</organism>
<dbReference type="HAMAP" id="MF_00135">
    <property type="entry name" value="PRAI"/>
    <property type="match status" value="1"/>
</dbReference>
<dbReference type="SUPFAM" id="SSF51366">
    <property type="entry name" value="Ribulose-phoshate binding barrel"/>
    <property type="match status" value="1"/>
</dbReference>
<sequence length="204" mass="22297">MKLKFCGLSTLNSLKHACDLGAHYAGFIFADRSPRKVNQEFMDQLASFNFHQTIPVCVFVNPSAVFVEQVIASLPTAILQFHGDESDQFCSQFNKPFWKSVAVKDASSLPLILSNGHPSAQAILLETFSVNLDGGTGQTFDWDIIKDINLSNGYVLAGGINAANIDAAISLNPWCIDINSGVESQLGLKDTLLMTEIMQRFNHG</sequence>
<keyword evidence="5 9" id="KW-0028">Amino-acid biosynthesis</keyword>
<dbReference type="EC" id="5.3.1.24" evidence="3 9"/>
<evidence type="ECO:0000256" key="7">
    <source>
        <dbReference type="ARBA" id="ARBA00023141"/>
    </source>
</evidence>
<dbReference type="InterPro" id="IPR001240">
    <property type="entry name" value="PRAI_dom"/>
</dbReference>
<dbReference type="AlphaFoldDB" id="A0A0R2PZ23"/>